<dbReference type="Proteomes" id="UP000245119">
    <property type="component" value="Linkage Group LG1"/>
</dbReference>
<dbReference type="EMBL" id="PZQS01000001">
    <property type="protein sequence ID" value="PVD37438.1"/>
    <property type="molecule type" value="Genomic_DNA"/>
</dbReference>
<gene>
    <name evidence="2" type="ORF">C0Q70_00028</name>
</gene>
<proteinExistence type="predicted"/>
<accession>A0A2T7PVJ5</accession>
<organism evidence="2 3">
    <name type="scientific">Pomacea canaliculata</name>
    <name type="common">Golden apple snail</name>
    <dbReference type="NCBI Taxonomy" id="400727"/>
    <lineage>
        <taxon>Eukaryota</taxon>
        <taxon>Metazoa</taxon>
        <taxon>Spiralia</taxon>
        <taxon>Lophotrochozoa</taxon>
        <taxon>Mollusca</taxon>
        <taxon>Gastropoda</taxon>
        <taxon>Caenogastropoda</taxon>
        <taxon>Architaenioglossa</taxon>
        <taxon>Ampullarioidea</taxon>
        <taxon>Ampullariidae</taxon>
        <taxon>Pomacea</taxon>
    </lineage>
</organism>
<feature type="region of interest" description="Disordered" evidence="1">
    <location>
        <begin position="33"/>
        <end position="56"/>
    </location>
</feature>
<protein>
    <submittedName>
        <fullName evidence="2">Uncharacterized protein</fullName>
    </submittedName>
</protein>
<sequence length="93" mass="10149">MELEEKSTKKSLLVRVGSCARVKSVLLNNSAVNKSQRRMATATPHTTPPHHHTSSTTLTVSLVVQLFLHLKDGEENGTRGGHLKLSLEGSFDT</sequence>
<name>A0A2T7PVJ5_POMCA</name>
<reference evidence="2 3" key="1">
    <citation type="submission" date="2018-04" db="EMBL/GenBank/DDBJ databases">
        <title>The genome of golden apple snail Pomacea canaliculata provides insight into stress tolerance and invasive adaptation.</title>
        <authorList>
            <person name="Liu C."/>
            <person name="Liu B."/>
            <person name="Ren Y."/>
            <person name="Zhang Y."/>
            <person name="Wang H."/>
            <person name="Li S."/>
            <person name="Jiang F."/>
            <person name="Yin L."/>
            <person name="Zhang G."/>
            <person name="Qian W."/>
            <person name="Fan W."/>
        </authorList>
    </citation>
    <scope>NUCLEOTIDE SEQUENCE [LARGE SCALE GENOMIC DNA]</scope>
    <source>
        <strain evidence="2">SZHN2017</strain>
        <tissue evidence="2">Muscle</tissue>
    </source>
</reference>
<evidence type="ECO:0000256" key="1">
    <source>
        <dbReference type="SAM" id="MobiDB-lite"/>
    </source>
</evidence>
<dbReference type="AlphaFoldDB" id="A0A2T7PVJ5"/>
<feature type="region of interest" description="Disordered" evidence="1">
    <location>
        <begin position="74"/>
        <end position="93"/>
    </location>
</feature>
<evidence type="ECO:0000313" key="3">
    <source>
        <dbReference type="Proteomes" id="UP000245119"/>
    </source>
</evidence>
<comment type="caution">
    <text evidence="2">The sequence shown here is derived from an EMBL/GenBank/DDBJ whole genome shotgun (WGS) entry which is preliminary data.</text>
</comment>
<evidence type="ECO:0000313" key="2">
    <source>
        <dbReference type="EMBL" id="PVD37438.1"/>
    </source>
</evidence>
<keyword evidence="3" id="KW-1185">Reference proteome</keyword>